<evidence type="ECO:0000256" key="3">
    <source>
        <dbReference type="ARBA" id="ARBA00023163"/>
    </source>
</evidence>
<dbReference type="PROSITE" id="PS50042">
    <property type="entry name" value="CNMP_BINDING_3"/>
    <property type="match status" value="1"/>
</dbReference>
<dbReference type="InterPro" id="IPR012318">
    <property type="entry name" value="HTH_CRP"/>
</dbReference>
<feature type="domain" description="Cyclic nucleotide-binding" evidence="4">
    <location>
        <begin position="16"/>
        <end position="114"/>
    </location>
</feature>
<comment type="caution">
    <text evidence="6">The sequence shown here is derived from an EMBL/GenBank/DDBJ whole genome shotgun (WGS) entry which is preliminary data.</text>
</comment>
<dbReference type="Pfam" id="PF13545">
    <property type="entry name" value="HTH_Crp_2"/>
    <property type="match status" value="1"/>
</dbReference>
<dbReference type="GO" id="GO:0003677">
    <property type="term" value="F:DNA binding"/>
    <property type="evidence" value="ECO:0007669"/>
    <property type="project" value="UniProtKB-KW"/>
</dbReference>
<dbReference type="SUPFAM" id="SSF46785">
    <property type="entry name" value="Winged helix' DNA-binding domain"/>
    <property type="match status" value="1"/>
</dbReference>
<evidence type="ECO:0000313" key="6">
    <source>
        <dbReference type="EMBL" id="PHP65754.1"/>
    </source>
</evidence>
<dbReference type="InterPro" id="IPR018490">
    <property type="entry name" value="cNMP-bd_dom_sf"/>
</dbReference>
<dbReference type="Gene3D" id="2.60.120.10">
    <property type="entry name" value="Jelly Rolls"/>
    <property type="match status" value="1"/>
</dbReference>
<dbReference type="InterPro" id="IPR000595">
    <property type="entry name" value="cNMP-bd_dom"/>
</dbReference>
<dbReference type="CDD" id="cd00038">
    <property type="entry name" value="CAP_ED"/>
    <property type="match status" value="1"/>
</dbReference>
<reference evidence="6 7" key="1">
    <citation type="submission" date="2017-10" db="EMBL/GenBank/DDBJ databases">
        <title>Sedimentibacterium mangrovi gen. nov., sp. nov., a novel member of family Phyllobacteriacea isolated from mangrove sediment.</title>
        <authorList>
            <person name="Liao H."/>
            <person name="Tian Y."/>
        </authorList>
    </citation>
    <scope>NUCLEOTIDE SEQUENCE [LARGE SCALE GENOMIC DNA]</scope>
    <source>
        <strain evidence="6 7">X9-2-2</strain>
    </source>
</reference>
<dbReference type="GO" id="GO:0003700">
    <property type="term" value="F:DNA-binding transcription factor activity"/>
    <property type="evidence" value="ECO:0007669"/>
    <property type="project" value="TreeGrafter"/>
</dbReference>
<protein>
    <submittedName>
        <fullName evidence="6">Crp/Fnr family transcriptional regulator</fullName>
    </submittedName>
</protein>
<feature type="domain" description="HTH crp-type" evidence="5">
    <location>
        <begin position="149"/>
        <end position="217"/>
    </location>
</feature>
<keyword evidence="3" id="KW-0804">Transcription</keyword>
<dbReference type="SMART" id="SM00100">
    <property type="entry name" value="cNMP"/>
    <property type="match status" value="1"/>
</dbReference>
<dbReference type="InterPro" id="IPR036390">
    <property type="entry name" value="WH_DNA-bd_sf"/>
</dbReference>
<keyword evidence="2" id="KW-0238">DNA-binding</keyword>
<evidence type="ECO:0000259" key="5">
    <source>
        <dbReference type="PROSITE" id="PS51063"/>
    </source>
</evidence>
<sequence>MKAKEHAATGLESQGSENRIDPAIFDLIFEGAPGERMQAGQILFQQDDPAERLYGIVSGRVEISIYSETGRKLVANIQTAGLVGEIATLDGGRRTAAATCLSDCDIVSVSRTRLYERMQAHPAIAMTMVRLLCDRLRRISGDLGDQALLNIEARLAKRLIALDATLAGADGWMALSQTDLAELLGATRESVNKTLKDWARTGLVDLRRGAVRLADARRIARLAGLPGQSRDTM</sequence>
<dbReference type="PROSITE" id="PS51063">
    <property type="entry name" value="HTH_CRP_2"/>
    <property type="match status" value="1"/>
</dbReference>
<gene>
    <name evidence="6" type="ORF">CSC94_18075</name>
</gene>
<dbReference type="RefSeq" id="WP_099307780.1">
    <property type="nucleotide sequence ID" value="NZ_PDVP01000013.1"/>
</dbReference>
<keyword evidence="1" id="KW-0805">Transcription regulation</keyword>
<dbReference type="SMART" id="SM00419">
    <property type="entry name" value="HTH_CRP"/>
    <property type="match status" value="1"/>
</dbReference>
<evidence type="ECO:0000256" key="1">
    <source>
        <dbReference type="ARBA" id="ARBA00023015"/>
    </source>
</evidence>
<dbReference type="InterPro" id="IPR050397">
    <property type="entry name" value="Env_Response_Regulators"/>
</dbReference>
<proteinExistence type="predicted"/>
<evidence type="ECO:0000259" key="4">
    <source>
        <dbReference type="PROSITE" id="PS50042"/>
    </source>
</evidence>
<dbReference type="OrthoDB" id="3525895at2"/>
<dbReference type="PANTHER" id="PTHR24567:SF74">
    <property type="entry name" value="HTH-TYPE TRANSCRIPTIONAL REGULATOR ARCR"/>
    <property type="match status" value="1"/>
</dbReference>
<accession>A0A2G1QJW5</accession>
<dbReference type="EMBL" id="PDVP01000013">
    <property type="protein sequence ID" value="PHP65754.1"/>
    <property type="molecule type" value="Genomic_DNA"/>
</dbReference>
<dbReference type="Gene3D" id="1.10.10.10">
    <property type="entry name" value="Winged helix-like DNA-binding domain superfamily/Winged helix DNA-binding domain"/>
    <property type="match status" value="1"/>
</dbReference>
<name>A0A2G1QJW5_9HYPH</name>
<dbReference type="GO" id="GO:0005829">
    <property type="term" value="C:cytosol"/>
    <property type="evidence" value="ECO:0007669"/>
    <property type="project" value="TreeGrafter"/>
</dbReference>
<dbReference type="SUPFAM" id="SSF51206">
    <property type="entry name" value="cAMP-binding domain-like"/>
    <property type="match status" value="1"/>
</dbReference>
<organism evidence="6 7">
    <name type="scientific">Zhengella mangrovi</name>
    <dbReference type="NCBI Taxonomy" id="1982044"/>
    <lineage>
        <taxon>Bacteria</taxon>
        <taxon>Pseudomonadati</taxon>
        <taxon>Pseudomonadota</taxon>
        <taxon>Alphaproteobacteria</taxon>
        <taxon>Hyphomicrobiales</taxon>
        <taxon>Notoacmeibacteraceae</taxon>
        <taxon>Zhengella</taxon>
    </lineage>
</organism>
<dbReference type="InterPro" id="IPR036388">
    <property type="entry name" value="WH-like_DNA-bd_sf"/>
</dbReference>
<dbReference type="PANTHER" id="PTHR24567">
    <property type="entry name" value="CRP FAMILY TRANSCRIPTIONAL REGULATORY PROTEIN"/>
    <property type="match status" value="1"/>
</dbReference>
<keyword evidence="7" id="KW-1185">Reference proteome</keyword>
<evidence type="ECO:0000256" key="2">
    <source>
        <dbReference type="ARBA" id="ARBA00023125"/>
    </source>
</evidence>
<evidence type="ECO:0000313" key="7">
    <source>
        <dbReference type="Proteomes" id="UP000221168"/>
    </source>
</evidence>
<dbReference type="AlphaFoldDB" id="A0A2G1QJW5"/>
<dbReference type="Pfam" id="PF00027">
    <property type="entry name" value="cNMP_binding"/>
    <property type="match status" value="1"/>
</dbReference>
<dbReference type="Proteomes" id="UP000221168">
    <property type="component" value="Unassembled WGS sequence"/>
</dbReference>
<dbReference type="InterPro" id="IPR014710">
    <property type="entry name" value="RmlC-like_jellyroll"/>
</dbReference>